<dbReference type="GO" id="GO:0000793">
    <property type="term" value="C:condensed chromosome"/>
    <property type="evidence" value="ECO:0007669"/>
    <property type="project" value="TreeGrafter"/>
</dbReference>
<dbReference type="PANTHER" id="PTHR43941">
    <property type="entry name" value="STRUCTURAL MAINTENANCE OF CHROMOSOMES PROTEIN 2"/>
    <property type="match status" value="1"/>
</dbReference>
<dbReference type="GO" id="GO:0007076">
    <property type="term" value="P:mitotic chromosome condensation"/>
    <property type="evidence" value="ECO:0007669"/>
    <property type="project" value="TreeGrafter"/>
</dbReference>
<accession>A0AAV8VPY2</accession>
<keyword evidence="4" id="KW-1185">Reference proteome</keyword>
<dbReference type="EMBL" id="JANEYG010000044">
    <property type="protein sequence ID" value="KAJ8916239.1"/>
    <property type="molecule type" value="Genomic_DNA"/>
</dbReference>
<protein>
    <submittedName>
        <fullName evidence="3">Uncharacterized protein</fullName>
    </submittedName>
</protein>
<keyword evidence="1" id="KW-0175">Coiled coil</keyword>
<dbReference type="GO" id="GO:0003682">
    <property type="term" value="F:chromatin binding"/>
    <property type="evidence" value="ECO:0007669"/>
    <property type="project" value="TreeGrafter"/>
</dbReference>
<dbReference type="Proteomes" id="UP001159042">
    <property type="component" value="Unassembled WGS sequence"/>
</dbReference>
<gene>
    <name evidence="3" type="ORF">NQ315_016378</name>
</gene>
<feature type="region of interest" description="Disordered" evidence="2">
    <location>
        <begin position="1392"/>
        <end position="1440"/>
    </location>
</feature>
<comment type="caution">
    <text evidence="3">The sequence shown here is derived from an EMBL/GenBank/DDBJ whole genome shotgun (WGS) entry which is preliminary data.</text>
</comment>
<name>A0AAV8VPY2_9CUCU</name>
<reference evidence="3 4" key="1">
    <citation type="journal article" date="2023" name="Insect Mol. Biol.">
        <title>Genome sequencing provides insights into the evolution of gene families encoding plant cell wall-degrading enzymes in longhorned beetles.</title>
        <authorList>
            <person name="Shin N.R."/>
            <person name="Okamura Y."/>
            <person name="Kirsch R."/>
            <person name="Pauchet Y."/>
        </authorList>
    </citation>
    <scope>NUCLEOTIDE SEQUENCE [LARGE SCALE GENOMIC DNA]</scope>
    <source>
        <strain evidence="3">EAD_L_NR</strain>
    </source>
</reference>
<feature type="coiled-coil region" evidence="1">
    <location>
        <begin position="275"/>
        <end position="402"/>
    </location>
</feature>
<feature type="compositionally biased region" description="Acidic residues" evidence="2">
    <location>
        <begin position="1427"/>
        <end position="1436"/>
    </location>
</feature>
<evidence type="ECO:0000256" key="1">
    <source>
        <dbReference type="SAM" id="Coils"/>
    </source>
</evidence>
<dbReference type="GO" id="GO:0000785">
    <property type="term" value="C:chromatin"/>
    <property type="evidence" value="ECO:0007669"/>
    <property type="project" value="TreeGrafter"/>
</dbReference>
<feature type="region of interest" description="Disordered" evidence="2">
    <location>
        <begin position="641"/>
        <end position="662"/>
    </location>
</feature>
<evidence type="ECO:0000313" key="4">
    <source>
        <dbReference type="Proteomes" id="UP001159042"/>
    </source>
</evidence>
<evidence type="ECO:0000313" key="3">
    <source>
        <dbReference type="EMBL" id="KAJ8916239.1"/>
    </source>
</evidence>
<feature type="coiled-coil region" evidence="1">
    <location>
        <begin position="916"/>
        <end position="1031"/>
    </location>
</feature>
<dbReference type="GO" id="GO:0000796">
    <property type="term" value="C:condensin complex"/>
    <property type="evidence" value="ECO:0007669"/>
    <property type="project" value="TreeGrafter"/>
</dbReference>
<feature type="region of interest" description="Disordered" evidence="2">
    <location>
        <begin position="1452"/>
        <end position="1472"/>
    </location>
</feature>
<dbReference type="PANTHER" id="PTHR43941:SF1">
    <property type="entry name" value="STRUCTURAL MAINTENANCE OF CHROMOSOMES PROTEIN 2"/>
    <property type="match status" value="1"/>
</dbReference>
<organism evidence="3 4">
    <name type="scientific">Exocentrus adspersus</name>
    <dbReference type="NCBI Taxonomy" id="1586481"/>
    <lineage>
        <taxon>Eukaryota</taxon>
        <taxon>Metazoa</taxon>
        <taxon>Ecdysozoa</taxon>
        <taxon>Arthropoda</taxon>
        <taxon>Hexapoda</taxon>
        <taxon>Insecta</taxon>
        <taxon>Pterygota</taxon>
        <taxon>Neoptera</taxon>
        <taxon>Endopterygota</taxon>
        <taxon>Coleoptera</taxon>
        <taxon>Polyphaga</taxon>
        <taxon>Cucujiformia</taxon>
        <taxon>Chrysomeloidea</taxon>
        <taxon>Cerambycidae</taxon>
        <taxon>Lamiinae</taxon>
        <taxon>Acanthocinini</taxon>
        <taxon>Exocentrus</taxon>
    </lineage>
</organism>
<evidence type="ECO:0000256" key="2">
    <source>
        <dbReference type="SAM" id="MobiDB-lite"/>
    </source>
</evidence>
<feature type="coiled-coil region" evidence="1">
    <location>
        <begin position="524"/>
        <end position="579"/>
    </location>
</feature>
<feature type="coiled-coil region" evidence="1">
    <location>
        <begin position="435"/>
        <end position="469"/>
    </location>
</feature>
<feature type="coiled-coil region" evidence="1">
    <location>
        <begin position="70"/>
        <end position="101"/>
    </location>
</feature>
<feature type="coiled-coil region" evidence="1">
    <location>
        <begin position="730"/>
        <end position="757"/>
    </location>
</feature>
<sequence length="1472" mass="170741">MCSTMTSSRARLFGPDGCQVPVGQGTCGETRTLNIIKEFKRLYEEKMHQIDSAGGGDCLQEKLKLQQEWISDLSDQNEMLVRAVEELEHEATERVALLEDKLQKSAQCLCEVMKRYREHDVTNDLLSEPLQKTFCLESDQKNLLEFVRRIREEGKWSVNGLKFFDVSYKDLFGSGISQVDQCGDKCKDECLTEAPMKEQEKTRQGERYFSFTLKIDSWLFCVSRSVIKQLEQQVVYFKSFGDVECMAKELKCKREECENLKTCMADNQQALVEEIAGKHDQIMQLKRDCQQLEERCIQADKQTAFRDDIIKELRKQIKQLKQQVNCNSRIEELTKENEKIMKEMVALNEENRNLLKTIEKFRSEKDKAKLNQEEVMRLKCTIEDLQFDLQKTKEVRDKEEKMNQENLSKLHGTIAGLKCDLKVMEGEYKKTVLALKHTEDKYDKLRSVLLEAEGRCRSATDSLQELKERYEKDAKVCKICKGRSKVGFLENAQVQAYLDDEQSDKQMEALENKEEIIRVQSHTVELLQKEVSTLRESEAEVRRDRDRMCLEIQTLKESVEDLQSQLEESEGKATNLQMAVDLYLNTINMLEAAEEKYKLEIDHQKSTITNLQKALVAAKHEVDELKHKSEENVSVSWAARWFGSSDPKPPNNNNSDKKPRQQHQTLLDCFNEVLSDVEHTKQALAQQYECMSDGYGHLQHLNYDLEVEHCDSLQEMDLLENQVFKYQALLKSSEEVIKQYKSHLRQLLKQKKGYEDVIGYFREEMTVMADQLCNLQELLTLSYESTQEETSKLRQAFTNVQCLNDKLCTQLSAAEQKVLLEDQMNQLHEAKINELQQMISERDLDLSRHDEAIFNIRRTLQCSLQQNEELQATIVTLHDTIVPLQDAIKQYEMENCRSRQGTEACQAQITTCRLKLEELKGALDKKTSELFKLEMAYSNQSRALKVAQLELKQMRDRQKSKQCHMKCTIEVLRDKLVKAEEDCSKLQEECAKLQAQLTAVSRKEGVKDMEVKRYRNIVADLRNTLIELNKSLTNREVQAPKGKCKSAACKKNMKLAEEGKTPTDVCLNCPCEVEFYQSIVETLKKSVIDLKRRLTETQQRNKQLEEESKKKEALLAKVHSEKDKEYQELRLKLMEKLKQAQTEEARYLEMAAQFERELNSVKQELEVRNSQLNEVKKSAQEINSSRCMQLACAQEEVSNLKDELNGLLRKHRALNVENEKLHSQSAKMQTTVSTLEERSELLKGQLEQYLAELQNVHSEKETLMRKNRELLAELRSIQGSCAAAEKQQRYTTESVKALESELCAMRDNRDEICSDVKNVVSYVRAWLQEQRKIDEYAALRDRDHCETIRRLRRDYESEIQCQHLPPCQRPCARVAAPCLNGNSPPTCQSPWSLGSQGTASMRDVHSPSGSPFPDDHNDWYSPTFQNESEEEEGEEDWVSKVENLAAQVRRTNRMWKNKMGQQDYGVSRDTKK</sequence>
<proteinExistence type="predicted"/>
<feature type="coiled-coil region" evidence="1">
    <location>
        <begin position="1080"/>
        <end position="1287"/>
    </location>
</feature>